<dbReference type="InterPro" id="IPR001180">
    <property type="entry name" value="CNH_dom"/>
</dbReference>
<reference evidence="2" key="1">
    <citation type="submission" date="2017-02" db="UniProtKB">
        <authorList>
            <consortium name="WormBaseParasite"/>
        </authorList>
    </citation>
    <scope>IDENTIFICATION</scope>
</reference>
<dbReference type="WBParaSite" id="ASIM_0002032501-mRNA-1">
    <property type="protein sequence ID" value="ASIM_0002032501-mRNA-1"/>
    <property type="gene ID" value="ASIM_0002032501"/>
</dbReference>
<organism evidence="2">
    <name type="scientific">Anisakis simplex</name>
    <name type="common">Herring worm</name>
    <dbReference type="NCBI Taxonomy" id="6269"/>
    <lineage>
        <taxon>Eukaryota</taxon>
        <taxon>Metazoa</taxon>
        <taxon>Ecdysozoa</taxon>
        <taxon>Nematoda</taxon>
        <taxon>Chromadorea</taxon>
        <taxon>Rhabditida</taxon>
        <taxon>Spirurina</taxon>
        <taxon>Ascaridomorpha</taxon>
        <taxon>Ascaridoidea</taxon>
        <taxon>Anisakidae</taxon>
        <taxon>Anisakis</taxon>
        <taxon>Anisakis simplex complex</taxon>
    </lineage>
</organism>
<name>A0A0M3KH60_ANISI</name>
<evidence type="ECO:0000259" key="1">
    <source>
        <dbReference type="Pfam" id="PF00780"/>
    </source>
</evidence>
<evidence type="ECO:0000313" key="2">
    <source>
        <dbReference type="WBParaSite" id="ASIM_0002032501-mRNA-1"/>
    </source>
</evidence>
<protein>
    <submittedName>
        <fullName evidence="2">CNH domain-containing protein</fullName>
    </submittedName>
</protein>
<feature type="domain" description="CNH" evidence="1">
    <location>
        <begin position="28"/>
        <end position="91"/>
    </location>
</feature>
<proteinExistence type="predicted"/>
<dbReference type="AlphaFoldDB" id="A0A0M3KH60"/>
<accession>A0A0M3KH60</accession>
<dbReference type="Pfam" id="PF00780">
    <property type="entry name" value="CNH"/>
    <property type="match status" value="1"/>
</dbReference>
<sequence length="94" mass="10049">LSTAAANKMLIALDAPLNLTINCSQMLGEWLLIGAQEGLFITQLSSPRVPFVVAGLAAVFDMKLLPDLDMLIAISGLQRQLVQMHVSDLKAGIC</sequence>